<keyword evidence="2" id="KW-1185">Reference proteome</keyword>
<organism evidence="1 2">
    <name type="scientific">Racocetra persica</name>
    <dbReference type="NCBI Taxonomy" id="160502"/>
    <lineage>
        <taxon>Eukaryota</taxon>
        <taxon>Fungi</taxon>
        <taxon>Fungi incertae sedis</taxon>
        <taxon>Mucoromycota</taxon>
        <taxon>Glomeromycotina</taxon>
        <taxon>Glomeromycetes</taxon>
        <taxon>Diversisporales</taxon>
        <taxon>Gigasporaceae</taxon>
        <taxon>Racocetra</taxon>
    </lineage>
</organism>
<dbReference type="Proteomes" id="UP000789920">
    <property type="component" value="Unassembled WGS sequence"/>
</dbReference>
<gene>
    <name evidence="1" type="ORF">RPERSI_LOCUS20956</name>
</gene>
<proteinExistence type="predicted"/>
<sequence length="52" mass="5769">MSSTPASFSYLTAYGTSRTGLPPSPPDINSALDEEVRLYTNNKDREKYENLA</sequence>
<name>A0ACA9RNG7_9GLOM</name>
<evidence type="ECO:0000313" key="1">
    <source>
        <dbReference type="EMBL" id="CAG8800579.1"/>
    </source>
</evidence>
<comment type="caution">
    <text evidence="1">The sequence shown here is derived from an EMBL/GenBank/DDBJ whole genome shotgun (WGS) entry which is preliminary data.</text>
</comment>
<feature type="non-terminal residue" evidence="1">
    <location>
        <position position="52"/>
    </location>
</feature>
<reference evidence="1" key="1">
    <citation type="submission" date="2021-06" db="EMBL/GenBank/DDBJ databases">
        <authorList>
            <person name="Kallberg Y."/>
            <person name="Tangrot J."/>
            <person name="Rosling A."/>
        </authorList>
    </citation>
    <scope>NUCLEOTIDE SEQUENCE</scope>
    <source>
        <strain evidence="1">MA461A</strain>
    </source>
</reference>
<dbReference type="EMBL" id="CAJVQC010060249">
    <property type="protein sequence ID" value="CAG8800579.1"/>
    <property type="molecule type" value="Genomic_DNA"/>
</dbReference>
<protein>
    <submittedName>
        <fullName evidence="1">33238_t:CDS:1</fullName>
    </submittedName>
</protein>
<accession>A0ACA9RNG7</accession>
<evidence type="ECO:0000313" key="2">
    <source>
        <dbReference type="Proteomes" id="UP000789920"/>
    </source>
</evidence>